<dbReference type="SMART" id="SM00387">
    <property type="entry name" value="HATPase_c"/>
    <property type="match status" value="1"/>
</dbReference>
<keyword evidence="8" id="KW-0547">Nucleotide-binding</keyword>
<proteinExistence type="predicted"/>
<evidence type="ECO:0000256" key="2">
    <source>
        <dbReference type="ARBA" id="ARBA00004429"/>
    </source>
</evidence>
<evidence type="ECO:0000256" key="12">
    <source>
        <dbReference type="ARBA" id="ARBA00023012"/>
    </source>
</evidence>
<evidence type="ECO:0000256" key="6">
    <source>
        <dbReference type="ARBA" id="ARBA00022679"/>
    </source>
</evidence>
<dbReference type="Proteomes" id="UP000218272">
    <property type="component" value="Chromosome SCLO_1"/>
</dbReference>
<evidence type="ECO:0000259" key="15">
    <source>
        <dbReference type="PROSITE" id="PS50109"/>
    </source>
</evidence>
<dbReference type="GO" id="GO:0005524">
    <property type="term" value="F:ATP binding"/>
    <property type="evidence" value="ECO:0007669"/>
    <property type="project" value="UniProtKB-KW"/>
</dbReference>
<dbReference type="AlphaFoldDB" id="A0A1E1EZC0"/>
<evidence type="ECO:0000256" key="9">
    <source>
        <dbReference type="ARBA" id="ARBA00022777"/>
    </source>
</evidence>
<keyword evidence="4" id="KW-1003">Cell membrane</keyword>
<sequence length="439" mass="47459">MRPLRSIGMVGRIALVVAAAVLLELCGNIALHRWQEAELVPASQIRRISARLVEAERAAIVHHPRDRGRTMHELAGDGMTLNWVARTVITDFGAYTTRLGQLREAMIGGEPGLAARELRLTLIPSAEPGKRDLLGARQLVDGSFVTFRIGPYLDAPPHPATVVAMHLLLTLGVLLIAVLMVRALVQPLRNLAEAADATGHGRKGSFRIEGPPEVRRVAAAFSAMQARLVQTMEDHTQSLISVSHDLRTPIQRLHLRAALIDDPEAREALAVDLGEMEHFIESTLSYFRSGDEEPLRRIDLAAIAMTAVDTASDLGADIRYEGPDAFETMARPLAMKRVIANLIDNARRHADRIVLTLRSVDHGGFEMDVDDDGPGIPADLRAEAVLPFRRLEQAPGQGHGGAGLGLAAVDRAMAAMGGRLILTDSPLGGLKARLVVQAS</sequence>
<name>A0A1E1EZC0_9SPHN</name>
<evidence type="ECO:0000256" key="4">
    <source>
        <dbReference type="ARBA" id="ARBA00022519"/>
    </source>
</evidence>
<evidence type="ECO:0000256" key="11">
    <source>
        <dbReference type="ARBA" id="ARBA00022989"/>
    </source>
</evidence>
<evidence type="ECO:0000256" key="7">
    <source>
        <dbReference type="ARBA" id="ARBA00022692"/>
    </source>
</evidence>
<dbReference type="InterPro" id="IPR036890">
    <property type="entry name" value="HATPase_C_sf"/>
</dbReference>
<dbReference type="SUPFAM" id="SSF55874">
    <property type="entry name" value="ATPase domain of HSP90 chaperone/DNA topoisomerase II/histidine kinase"/>
    <property type="match status" value="1"/>
</dbReference>
<dbReference type="PANTHER" id="PTHR44936:SF5">
    <property type="entry name" value="SENSOR HISTIDINE KINASE ENVZ"/>
    <property type="match status" value="1"/>
</dbReference>
<dbReference type="KEGG" id="sclo:SCLO_1005600"/>
<protein>
    <recommendedName>
        <fullName evidence="3">histidine kinase</fullName>
        <ecNumber evidence="3">2.7.13.3</ecNumber>
    </recommendedName>
</protein>
<dbReference type="EMBL" id="AP017655">
    <property type="protein sequence ID" value="BAV63600.1"/>
    <property type="molecule type" value="Genomic_DNA"/>
</dbReference>
<keyword evidence="5" id="KW-0597">Phosphoprotein</keyword>
<dbReference type="InterPro" id="IPR050980">
    <property type="entry name" value="2C_sensor_his_kinase"/>
</dbReference>
<keyword evidence="4" id="KW-0997">Cell inner membrane</keyword>
<dbReference type="InterPro" id="IPR036097">
    <property type="entry name" value="HisK_dim/P_sf"/>
</dbReference>
<dbReference type="SMART" id="SM00304">
    <property type="entry name" value="HAMP"/>
    <property type="match status" value="1"/>
</dbReference>
<keyword evidence="13 14" id="KW-0472">Membrane</keyword>
<evidence type="ECO:0000256" key="8">
    <source>
        <dbReference type="ARBA" id="ARBA00022741"/>
    </source>
</evidence>
<dbReference type="Gene3D" id="1.10.287.130">
    <property type="match status" value="1"/>
</dbReference>
<keyword evidence="12" id="KW-0902">Two-component regulatory system</keyword>
<dbReference type="GO" id="GO:0005886">
    <property type="term" value="C:plasma membrane"/>
    <property type="evidence" value="ECO:0007669"/>
    <property type="project" value="UniProtKB-SubCell"/>
</dbReference>
<comment type="subcellular location">
    <subcellularLocation>
        <location evidence="2">Cell inner membrane</location>
        <topology evidence="2">Multi-pass membrane protein</topology>
    </subcellularLocation>
</comment>
<dbReference type="Pfam" id="PF00672">
    <property type="entry name" value="HAMP"/>
    <property type="match status" value="1"/>
</dbReference>
<accession>A0A1E1EZC0</accession>
<dbReference type="PROSITE" id="PS50109">
    <property type="entry name" value="HIS_KIN"/>
    <property type="match status" value="1"/>
</dbReference>
<dbReference type="GO" id="GO:0000155">
    <property type="term" value="F:phosphorelay sensor kinase activity"/>
    <property type="evidence" value="ECO:0007669"/>
    <property type="project" value="InterPro"/>
</dbReference>
<evidence type="ECO:0000259" key="16">
    <source>
        <dbReference type="PROSITE" id="PS50885"/>
    </source>
</evidence>
<comment type="catalytic activity">
    <reaction evidence="1">
        <text>ATP + protein L-histidine = ADP + protein N-phospho-L-histidine.</text>
        <dbReference type="EC" id="2.7.13.3"/>
    </reaction>
</comment>
<evidence type="ECO:0000256" key="14">
    <source>
        <dbReference type="SAM" id="Phobius"/>
    </source>
</evidence>
<dbReference type="Pfam" id="PF02518">
    <property type="entry name" value="HATPase_c"/>
    <property type="match status" value="1"/>
</dbReference>
<dbReference type="InterPro" id="IPR005467">
    <property type="entry name" value="His_kinase_dom"/>
</dbReference>
<feature type="domain" description="HAMP" evidence="16">
    <location>
        <begin position="182"/>
        <end position="233"/>
    </location>
</feature>
<feature type="domain" description="Histidine kinase" evidence="15">
    <location>
        <begin position="241"/>
        <end position="439"/>
    </location>
</feature>
<keyword evidence="11 14" id="KW-1133">Transmembrane helix</keyword>
<gene>
    <name evidence="17" type="ORF">SCLO_1005600</name>
</gene>
<evidence type="ECO:0000256" key="5">
    <source>
        <dbReference type="ARBA" id="ARBA00022553"/>
    </source>
</evidence>
<keyword evidence="6" id="KW-0808">Transferase</keyword>
<dbReference type="Gene3D" id="3.30.565.10">
    <property type="entry name" value="Histidine kinase-like ATPase, C-terminal domain"/>
    <property type="match status" value="1"/>
</dbReference>
<evidence type="ECO:0000256" key="3">
    <source>
        <dbReference type="ARBA" id="ARBA00012438"/>
    </source>
</evidence>
<keyword evidence="9 17" id="KW-0418">Kinase</keyword>
<dbReference type="PROSITE" id="PS50885">
    <property type="entry name" value="HAMP"/>
    <property type="match status" value="1"/>
</dbReference>
<evidence type="ECO:0000256" key="13">
    <source>
        <dbReference type="ARBA" id="ARBA00023136"/>
    </source>
</evidence>
<dbReference type="RefSeq" id="WP_066520066.1">
    <property type="nucleotide sequence ID" value="NZ_AP017655.1"/>
</dbReference>
<evidence type="ECO:0000256" key="10">
    <source>
        <dbReference type="ARBA" id="ARBA00022840"/>
    </source>
</evidence>
<keyword evidence="18" id="KW-1185">Reference proteome</keyword>
<dbReference type="SUPFAM" id="SSF47384">
    <property type="entry name" value="Homodimeric domain of signal transducing histidine kinase"/>
    <property type="match status" value="1"/>
</dbReference>
<evidence type="ECO:0000256" key="1">
    <source>
        <dbReference type="ARBA" id="ARBA00000085"/>
    </source>
</evidence>
<dbReference type="InterPro" id="IPR003594">
    <property type="entry name" value="HATPase_dom"/>
</dbReference>
<organism evidence="17 18">
    <name type="scientific">Sphingobium cloacae</name>
    <dbReference type="NCBI Taxonomy" id="120107"/>
    <lineage>
        <taxon>Bacteria</taxon>
        <taxon>Pseudomonadati</taxon>
        <taxon>Pseudomonadota</taxon>
        <taxon>Alphaproteobacteria</taxon>
        <taxon>Sphingomonadales</taxon>
        <taxon>Sphingomonadaceae</taxon>
        <taxon>Sphingobium</taxon>
    </lineage>
</organism>
<dbReference type="EC" id="2.7.13.3" evidence="3"/>
<dbReference type="InterPro" id="IPR003660">
    <property type="entry name" value="HAMP_dom"/>
</dbReference>
<reference evidence="17 18" key="1">
    <citation type="submission" date="2016-10" db="EMBL/GenBank/DDBJ databases">
        <title>Complete Genome Sequence of the Nonylphenol-Degrading Bacterium Sphingobium cloacae JCM 10874T.</title>
        <authorList>
            <person name="Ootsuka M."/>
            <person name="Nishizawa T."/>
            <person name="Ohta H."/>
        </authorList>
    </citation>
    <scope>NUCLEOTIDE SEQUENCE [LARGE SCALE GENOMIC DNA]</scope>
    <source>
        <strain evidence="17 18">JCM 10874</strain>
    </source>
</reference>
<dbReference type="InterPro" id="IPR004358">
    <property type="entry name" value="Sig_transdc_His_kin-like_C"/>
</dbReference>
<keyword evidence="10" id="KW-0067">ATP-binding</keyword>
<feature type="transmembrane region" description="Helical" evidence="14">
    <location>
        <begin position="163"/>
        <end position="185"/>
    </location>
</feature>
<dbReference type="PRINTS" id="PR00344">
    <property type="entry name" value="BCTRLSENSOR"/>
</dbReference>
<evidence type="ECO:0000313" key="18">
    <source>
        <dbReference type="Proteomes" id="UP000218272"/>
    </source>
</evidence>
<dbReference type="PANTHER" id="PTHR44936">
    <property type="entry name" value="SENSOR PROTEIN CREC"/>
    <property type="match status" value="1"/>
</dbReference>
<keyword evidence="7 14" id="KW-0812">Transmembrane</keyword>
<evidence type="ECO:0000313" key="17">
    <source>
        <dbReference type="EMBL" id="BAV63600.1"/>
    </source>
</evidence>